<proteinExistence type="predicted"/>
<gene>
    <name evidence="1" type="ORF">HY29_04955</name>
</gene>
<organism evidence="1 2">
    <name type="scientific">Hyphomonas beringensis</name>
    <dbReference type="NCBI Taxonomy" id="1280946"/>
    <lineage>
        <taxon>Bacteria</taxon>
        <taxon>Pseudomonadati</taxon>
        <taxon>Pseudomonadota</taxon>
        <taxon>Alphaproteobacteria</taxon>
        <taxon>Hyphomonadales</taxon>
        <taxon>Hyphomonadaceae</taxon>
        <taxon>Hyphomonas</taxon>
    </lineage>
</organism>
<keyword evidence="2" id="KW-1185">Reference proteome</keyword>
<evidence type="ECO:0008006" key="3">
    <source>
        <dbReference type="Google" id="ProtNLM"/>
    </source>
</evidence>
<evidence type="ECO:0000313" key="2">
    <source>
        <dbReference type="Proteomes" id="UP000027037"/>
    </source>
</evidence>
<reference evidence="1 2" key="1">
    <citation type="journal article" date="2014" name="Antonie Van Leeuwenhoek">
        <title>Hyphomonas beringensis sp. nov. and Hyphomonas chukchiensis sp. nov., isolated from surface seawater of the Bering Sea and Chukchi Sea.</title>
        <authorList>
            <person name="Li C."/>
            <person name="Lai Q."/>
            <person name="Li G."/>
            <person name="Dong C."/>
            <person name="Wang J."/>
            <person name="Liao Y."/>
            <person name="Shao Z."/>
        </authorList>
    </citation>
    <scope>NUCLEOTIDE SEQUENCE [LARGE SCALE GENOMIC DNA]</scope>
    <source>
        <strain evidence="1 2">25B14_1</strain>
    </source>
</reference>
<dbReference type="eggNOG" id="ENOG5033V9D">
    <property type="taxonomic scope" value="Bacteria"/>
</dbReference>
<comment type="caution">
    <text evidence="1">The sequence shown here is derived from an EMBL/GenBank/DDBJ whole genome shotgun (WGS) entry which is preliminary data.</text>
</comment>
<sequence>MARNPRLHIRVSETNHRKVKQFSAEHGVHVGTLIDEALTLLFTPPEDRPDAAIIQRLERVEDQIEKLETGTAFQTDLLVEFIFEWLKQRPGNNPFETPADAARARSELEALTKRVVDRSNPHIWN</sequence>
<dbReference type="AlphaFoldDB" id="A0A062TV56"/>
<dbReference type="EMBL" id="AWFF01000076">
    <property type="protein sequence ID" value="KCZ51886.1"/>
    <property type="molecule type" value="Genomic_DNA"/>
</dbReference>
<dbReference type="OrthoDB" id="7619325at2"/>
<evidence type="ECO:0000313" key="1">
    <source>
        <dbReference type="EMBL" id="KCZ51886.1"/>
    </source>
</evidence>
<protein>
    <recommendedName>
        <fullName evidence="3">CopG family transcriptional regulator</fullName>
    </recommendedName>
</protein>
<accession>A0A062TV56</accession>
<dbReference type="STRING" id="1280946.HY29_04955"/>
<dbReference type="PATRIC" id="fig|1280946.3.peg.3083"/>
<name>A0A062TV56_9PROT</name>
<dbReference type="Proteomes" id="UP000027037">
    <property type="component" value="Unassembled WGS sequence"/>
</dbReference>
<dbReference type="RefSeq" id="WP_034798598.1">
    <property type="nucleotide sequence ID" value="NZ_AWFF01000076.1"/>
</dbReference>